<evidence type="ECO:0000256" key="2">
    <source>
        <dbReference type="ARBA" id="ARBA00022723"/>
    </source>
</evidence>
<keyword evidence="4" id="KW-0378">Hydrolase</keyword>
<dbReference type="CDD" id="cd09597">
    <property type="entry name" value="M4_TLP"/>
    <property type="match status" value="1"/>
</dbReference>
<dbReference type="Gene3D" id="3.10.170.10">
    <property type="match status" value="1"/>
</dbReference>
<keyword evidence="12" id="KW-1185">Reference proteome</keyword>
<dbReference type="Gene3D" id="3.10.450.490">
    <property type="match status" value="1"/>
</dbReference>
<dbReference type="EMBL" id="JAVDQA010000012">
    <property type="protein sequence ID" value="MDR6302205.1"/>
    <property type="molecule type" value="Genomic_DNA"/>
</dbReference>
<evidence type="ECO:0000256" key="1">
    <source>
        <dbReference type="ARBA" id="ARBA00022670"/>
    </source>
</evidence>
<comment type="caution">
    <text evidence="11">The sequence shown here is derived from an EMBL/GenBank/DDBJ whole genome shotgun (WGS) entry which is preliminary data.</text>
</comment>
<dbReference type="InterPro" id="IPR026444">
    <property type="entry name" value="Secre_tail"/>
</dbReference>
<reference evidence="11 12" key="1">
    <citation type="submission" date="2023-07" db="EMBL/GenBank/DDBJ databases">
        <title>Genomic Encyclopedia of Type Strains, Phase IV (KMG-IV): sequencing the most valuable type-strain genomes for metagenomic binning, comparative biology and taxonomic classification.</title>
        <authorList>
            <person name="Goeker M."/>
        </authorList>
    </citation>
    <scope>NUCLEOTIDE SEQUENCE [LARGE SCALE GENOMIC DNA]</scope>
    <source>
        <strain evidence="11 12">DSM 102814</strain>
    </source>
</reference>
<accession>A0ABU1K9D2</accession>
<dbReference type="InterPro" id="IPR050728">
    <property type="entry name" value="Zinc_Metalloprotease_M4"/>
</dbReference>
<evidence type="ECO:0000259" key="10">
    <source>
        <dbReference type="PROSITE" id="PS01180"/>
    </source>
</evidence>
<dbReference type="SMART" id="SM00042">
    <property type="entry name" value="CUB"/>
    <property type="match status" value="1"/>
</dbReference>
<keyword evidence="6 11" id="KW-0482">Metalloprotease</keyword>
<dbReference type="Proteomes" id="UP001257659">
    <property type="component" value="Unassembled WGS sequence"/>
</dbReference>
<dbReference type="PANTHER" id="PTHR33794:SF1">
    <property type="entry name" value="BACILLOLYSIN"/>
    <property type="match status" value="1"/>
</dbReference>
<sequence>MKKFQLKICLLIGLAIVSQNMTAQTNAQQSSNSTKHTVISPKNSSGSANLEQRIKTTNGSFFFNLKHKKIAYSTLREKLNNFFNLNNKHEFREVKEKSNSSKKLLQHYYKGIKVSESVIIVHLEKNYVKTINGRITEFSDINIVQNISKDQVLENAKEYLNVTRLIQNYPVETVIASVPNRENRKIKVVQRVRIDSYTPFEMCYVLIDANTGEVFNKINLIAHADVPGTGQTIYSGSQSITCDSYQGNYRLRENIRNIQTFDATNATDLTNNGFVGATDYINSSTIWSTSPAIDVHWGMEVTYDFYLSQLGRDSYDGNGSIIKQYLNTPFSQASQGGDPNNAFAMEEPYNMMAYGLGDGQYMNPVVGLDVEGHEFTHLVVNKNGNGGLVYQGESGALNESFADIFGVCVEFYSGVDPDWLIGEDIFVQAPYFRSMSNPNGGQQPDTYNGNGWADPNDLYYDNGGVHINSGVQNYWFYLLAEGGSGTNDLGNNYSVAGIGLANARDIAYRNLTNYLPPSASFIDAYNGSLQAAEDLFGSSSAEYAAVKNAWYAVGIGTKSYCSGITYLEEQTGTFSDGSNSEEYGNLTHCTWIITPPNANQITLNFTAFDTEQGYDKVLVYDGPDTSYSLLGTWSGTTIPQTINTTDGTGAMTVVFTSDESSTETGWTATYSSTILGLDEAILSDNLKVYPNPTNGLFTIESNSNENVTVEIIDLLGKKVRSAHSISKGTNKMNISDLNSGIYMLKFNSNQHQLIKKLIVK</sequence>
<proteinExistence type="predicted"/>
<dbReference type="GO" id="GO:0008237">
    <property type="term" value="F:metallopeptidase activity"/>
    <property type="evidence" value="ECO:0007669"/>
    <property type="project" value="UniProtKB-KW"/>
</dbReference>
<evidence type="ECO:0000256" key="3">
    <source>
        <dbReference type="ARBA" id="ARBA00022729"/>
    </source>
</evidence>
<dbReference type="Gene3D" id="1.10.390.10">
    <property type="entry name" value="Neutral Protease Domain 2"/>
    <property type="match status" value="1"/>
</dbReference>
<keyword evidence="3 9" id="KW-0732">Signal</keyword>
<dbReference type="InterPro" id="IPR000859">
    <property type="entry name" value="CUB_dom"/>
</dbReference>
<dbReference type="Pfam" id="PF18962">
    <property type="entry name" value="Por_Secre_tail"/>
    <property type="match status" value="1"/>
</dbReference>
<dbReference type="PANTHER" id="PTHR33794">
    <property type="entry name" value="BACILLOLYSIN"/>
    <property type="match status" value="1"/>
</dbReference>
<dbReference type="RefSeq" id="WP_378928169.1">
    <property type="nucleotide sequence ID" value="NZ_JBHLUA010000011.1"/>
</dbReference>
<dbReference type="NCBIfam" id="TIGR04183">
    <property type="entry name" value="Por_Secre_tail"/>
    <property type="match status" value="1"/>
</dbReference>
<dbReference type="Gene3D" id="2.60.120.290">
    <property type="entry name" value="Spermadhesin, CUB domain"/>
    <property type="match status" value="1"/>
</dbReference>
<dbReference type="InterPro" id="IPR001570">
    <property type="entry name" value="Peptidase_M4_C_domain"/>
</dbReference>
<evidence type="ECO:0000256" key="7">
    <source>
        <dbReference type="ARBA" id="ARBA00023157"/>
    </source>
</evidence>
<dbReference type="InterPro" id="IPR035914">
    <property type="entry name" value="Sperma_CUB_dom_sf"/>
</dbReference>
<feature type="domain" description="CUB" evidence="10">
    <location>
        <begin position="561"/>
        <end position="673"/>
    </location>
</feature>
<evidence type="ECO:0000256" key="9">
    <source>
        <dbReference type="SAM" id="SignalP"/>
    </source>
</evidence>
<keyword evidence="5" id="KW-0862">Zinc</keyword>
<dbReference type="CDD" id="cd00041">
    <property type="entry name" value="CUB"/>
    <property type="match status" value="1"/>
</dbReference>
<gene>
    <name evidence="11" type="ORF">GGR31_002884</name>
</gene>
<feature type="signal peptide" evidence="9">
    <location>
        <begin position="1"/>
        <end position="23"/>
    </location>
</feature>
<feature type="region of interest" description="Disordered" evidence="8">
    <location>
        <begin position="26"/>
        <end position="48"/>
    </location>
</feature>
<dbReference type="Pfam" id="PF02868">
    <property type="entry name" value="Peptidase_M4_C"/>
    <property type="match status" value="1"/>
</dbReference>
<dbReference type="Pfam" id="PF01447">
    <property type="entry name" value="Peptidase_M4"/>
    <property type="match status" value="1"/>
</dbReference>
<dbReference type="PROSITE" id="PS01180">
    <property type="entry name" value="CUB"/>
    <property type="match status" value="1"/>
</dbReference>
<dbReference type="SUPFAM" id="SSF49854">
    <property type="entry name" value="Spermadhesin, CUB domain"/>
    <property type="match status" value="1"/>
</dbReference>
<organism evidence="11 12">
    <name type="scientific">Mesonia maritima</name>
    <dbReference type="NCBI Taxonomy" id="1793873"/>
    <lineage>
        <taxon>Bacteria</taxon>
        <taxon>Pseudomonadati</taxon>
        <taxon>Bacteroidota</taxon>
        <taxon>Flavobacteriia</taxon>
        <taxon>Flavobacteriales</taxon>
        <taxon>Flavobacteriaceae</taxon>
        <taxon>Mesonia</taxon>
    </lineage>
</organism>
<evidence type="ECO:0000313" key="11">
    <source>
        <dbReference type="EMBL" id="MDR6302205.1"/>
    </source>
</evidence>
<dbReference type="SUPFAM" id="SSF55486">
    <property type="entry name" value="Metalloproteases ('zincins'), catalytic domain"/>
    <property type="match status" value="1"/>
</dbReference>
<keyword evidence="1" id="KW-0645">Protease</keyword>
<protein>
    <submittedName>
        <fullName evidence="11">Zn-dependent metalloprotease</fullName>
    </submittedName>
</protein>
<evidence type="ECO:0000256" key="6">
    <source>
        <dbReference type="ARBA" id="ARBA00023049"/>
    </source>
</evidence>
<dbReference type="Pfam" id="PF00431">
    <property type="entry name" value="CUB"/>
    <property type="match status" value="1"/>
</dbReference>
<keyword evidence="2" id="KW-0479">Metal-binding</keyword>
<evidence type="ECO:0000256" key="4">
    <source>
        <dbReference type="ARBA" id="ARBA00022801"/>
    </source>
</evidence>
<evidence type="ECO:0000256" key="8">
    <source>
        <dbReference type="SAM" id="MobiDB-lite"/>
    </source>
</evidence>
<evidence type="ECO:0000256" key="5">
    <source>
        <dbReference type="ARBA" id="ARBA00022833"/>
    </source>
</evidence>
<dbReference type="InterPro" id="IPR027268">
    <property type="entry name" value="Peptidase_M4/M1_CTD_sf"/>
</dbReference>
<keyword evidence="7" id="KW-1015">Disulfide bond</keyword>
<dbReference type="InterPro" id="IPR013856">
    <property type="entry name" value="Peptidase_M4_domain"/>
</dbReference>
<name>A0ABU1K9D2_9FLAO</name>
<evidence type="ECO:0000313" key="12">
    <source>
        <dbReference type="Proteomes" id="UP001257659"/>
    </source>
</evidence>
<feature type="chain" id="PRO_5046392324" evidence="9">
    <location>
        <begin position="24"/>
        <end position="760"/>
    </location>
</feature>